<protein>
    <submittedName>
        <fullName evidence="1">Uncharacterized protein</fullName>
    </submittedName>
</protein>
<sequence length="199" mass="22294">MEYLEGVFGNQGAMYTALECPSLSSRIHLSTLHIVIPPRMDLAATLSILGSLLQTVPKGLRKLAISLDLHAVPYTSRQDTIVATQIALFPFAISRPSLEQLCFIYEATTASSDSSPRSHRLRRGDHKDCIPPWTAQTAHDPEIINDEQDWFRPWLDVFRQEIMRRCGKDIVLVARAGVDWKPFPCDTQDPASSSDDSDE</sequence>
<gene>
    <name evidence="1" type="ORF">PsYK624_129910</name>
</gene>
<evidence type="ECO:0000313" key="2">
    <source>
        <dbReference type="Proteomes" id="UP000703269"/>
    </source>
</evidence>
<dbReference type="EMBL" id="BPQB01000064">
    <property type="protein sequence ID" value="GJE96785.1"/>
    <property type="molecule type" value="Genomic_DNA"/>
</dbReference>
<name>A0A9P3GKB3_9APHY</name>
<organism evidence="1 2">
    <name type="scientific">Phanerochaete sordida</name>
    <dbReference type="NCBI Taxonomy" id="48140"/>
    <lineage>
        <taxon>Eukaryota</taxon>
        <taxon>Fungi</taxon>
        <taxon>Dikarya</taxon>
        <taxon>Basidiomycota</taxon>
        <taxon>Agaricomycotina</taxon>
        <taxon>Agaricomycetes</taxon>
        <taxon>Polyporales</taxon>
        <taxon>Phanerochaetaceae</taxon>
        <taxon>Phanerochaete</taxon>
    </lineage>
</organism>
<keyword evidence="2" id="KW-1185">Reference proteome</keyword>
<dbReference type="AlphaFoldDB" id="A0A9P3GKB3"/>
<reference evidence="1 2" key="1">
    <citation type="submission" date="2021-08" db="EMBL/GenBank/DDBJ databases">
        <title>Draft Genome Sequence of Phanerochaete sordida strain YK-624.</title>
        <authorList>
            <person name="Mori T."/>
            <person name="Dohra H."/>
            <person name="Suzuki T."/>
            <person name="Kawagishi H."/>
            <person name="Hirai H."/>
        </authorList>
    </citation>
    <scope>NUCLEOTIDE SEQUENCE [LARGE SCALE GENOMIC DNA]</scope>
    <source>
        <strain evidence="1 2">YK-624</strain>
    </source>
</reference>
<dbReference type="Proteomes" id="UP000703269">
    <property type="component" value="Unassembled WGS sequence"/>
</dbReference>
<evidence type="ECO:0000313" key="1">
    <source>
        <dbReference type="EMBL" id="GJE96785.1"/>
    </source>
</evidence>
<accession>A0A9P3GKB3</accession>
<comment type="caution">
    <text evidence="1">The sequence shown here is derived from an EMBL/GenBank/DDBJ whole genome shotgun (WGS) entry which is preliminary data.</text>
</comment>
<proteinExistence type="predicted"/>